<keyword evidence="7" id="KW-0119">Carbohydrate metabolism</keyword>
<dbReference type="PANTHER" id="PTHR34142">
    <property type="entry name" value="ENDO-BETA-1,4-GLUCANASE A"/>
    <property type="match status" value="1"/>
</dbReference>
<evidence type="ECO:0000256" key="1">
    <source>
        <dbReference type="ARBA" id="ARBA00000966"/>
    </source>
</evidence>
<comment type="similarity">
    <text evidence="2 10">Belongs to the glycosyl hydrolase 5 (cellulase A) family.</text>
</comment>
<dbReference type="Pfam" id="PF00150">
    <property type="entry name" value="Cellulase"/>
    <property type="match status" value="1"/>
</dbReference>
<feature type="chain" id="PRO_5042279994" description="cellulase" evidence="11">
    <location>
        <begin position="19"/>
        <end position="389"/>
    </location>
</feature>
<dbReference type="Proteomes" id="UP001213000">
    <property type="component" value="Unassembled WGS sequence"/>
</dbReference>
<dbReference type="GO" id="GO:0005576">
    <property type="term" value="C:extracellular region"/>
    <property type="evidence" value="ECO:0007669"/>
    <property type="project" value="InterPro"/>
</dbReference>
<protein>
    <recommendedName>
        <fullName evidence="3">cellulase</fullName>
        <ecNumber evidence="3">3.2.1.4</ecNumber>
    </recommendedName>
</protein>
<dbReference type="Pfam" id="PF00734">
    <property type="entry name" value="CBM_1"/>
    <property type="match status" value="1"/>
</dbReference>
<evidence type="ECO:0000256" key="5">
    <source>
        <dbReference type="ARBA" id="ARBA00022801"/>
    </source>
</evidence>
<dbReference type="PANTHER" id="PTHR34142:SF5">
    <property type="entry name" value="CBM1 DOMAIN-CONTAINING PROTEIN"/>
    <property type="match status" value="1"/>
</dbReference>
<evidence type="ECO:0000256" key="3">
    <source>
        <dbReference type="ARBA" id="ARBA00012601"/>
    </source>
</evidence>
<reference evidence="13" key="1">
    <citation type="submission" date="2022-07" db="EMBL/GenBank/DDBJ databases">
        <title>Genome Sequence of Leucocoprinus birnbaumii.</title>
        <authorList>
            <person name="Buettner E."/>
        </authorList>
    </citation>
    <scope>NUCLEOTIDE SEQUENCE</scope>
    <source>
        <strain evidence="13">VT141</strain>
    </source>
</reference>
<evidence type="ECO:0000256" key="8">
    <source>
        <dbReference type="ARBA" id="ARBA00023295"/>
    </source>
</evidence>
<feature type="domain" description="CBM1" evidence="12">
    <location>
        <begin position="18"/>
        <end position="54"/>
    </location>
</feature>
<dbReference type="InterPro" id="IPR035971">
    <property type="entry name" value="CBD_sf"/>
</dbReference>
<feature type="signal peptide" evidence="11">
    <location>
        <begin position="1"/>
        <end position="18"/>
    </location>
</feature>
<dbReference type="PROSITE" id="PS00562">
    <property type="entry name" value="CBM1_1"/>
    <property type="match status" value="1"/>
</dbReference>
<organism evidence="13 14">
    <name type="scientific">Leucocoprinus birnbaumii</name>
    <dbReference type="NCBI Taxonomy" id="56174"/>
    <lineage>
        <taxon>Eukaryota</taxon>
        <taxon>Fungi</taxon>
        <taxon>Dikarya</taxon>
        <taxon>Basidiomycota</taxon>
        <taxon>Agaricomycotina</taxon>
        <taxon>Agaricomycetes</taxon>
        <taxon>Agaricomycetidae</taxon>
        <taxon>Agaricales</taxon>
        <taxon>Agaricineae</taxon>
        <taxon>Agaricaceae</taxon>
        <taxon>Leucocoprinus</taxon>
    </lineage>
</organism>
<dbReference type="PROSITE" id="PS00659">
    <property type="entry name" value="GLYCOSYL_HYDROL_F5"/>
    <property type="match status" value="1"/>
</dbReference>
<evidence type="ECO:0000256" key="7">
    <source>
        <dbReference type="ARBA" id="ARBA00023277"/>
    </source>
</evidence>
<dbReference type="SUPFAM" id="SSF57180">
    <property type="entry name" value="Cellulose-binding domain"/>
    <property type="match status" value="1"/>
</dbReference>
<evidence type="ECO:0000256" key="11">
    <source>
        <dbReference type="SAM" id="SignalP"/>
    </source>
</evidence>
<dbReference type="AlphaFoldDB" id="A0AAD5W3C5"/>
<keyword evidence="5 10" id="KW-0378">Hydrolase</keyword>
<dbReference type="SUPFAM" id="SSF51445">
    <property type="entry name" value="(Trans)glycosidases"/>
    <property type="match status" value="1"/>
</dbReference>
<evidence type="ECO:0000259" key="12">
    <source>
        <dbReference type="PROSITE" id="PS51164"/>
    </source>
</evidence>
<dbReference type="GO" id="GO:0030245">
    <property type="term" value="P:cellulose catabolic process"/>
    <property type="evidence" value="ECO:0007669"/>
    <property type="project" value="UniProtKB-KW"/>
</dbReference>
<dbReference type="PROSITE" id="PS51257">
    <property type="entry name" value="PROKAR_LIPOPROTEIN"/>
    <property type="match status" value="1"/>
</dbReference>
<evidence type="ECO:0000313" key="14">
    <source>
        <dbReference type="Proteomes" id="UP001213000"/>
    </source>
</evidence>
<sequence length="389" mass="41170">MSMKSLLVTFVAISCALAQQPIYAQCGGINWTGGTSCVSGTVCTKLNDYYFQCLPGTATTTTTSAGTGPTGNPNSGALPFLGGVNTAGYDFSVATDGSFNGTGVNPPTSQFSHFASQGVNLFRIPFAWQLMTPTLGGSIDQTFLQRYDATVQTALNSGSSPYVIIDLHNYARWNGGVIAQGGPTNDQFASIWTQLAAKYGNNEKIIFGIMNEPHDVPSVQTWVDSVQYVVNAIRAAGAKNYLLLPGSSWSSAQAFPTEAGPYLVKVTDPLGGTSKLIFDVHKYLDSDNSGTHADCVTDNVSVLQTLVSFLKSNGNRQAILSETGGGNTSSCFTYLKNQLAFVKQNSDTIAGFSAWSAGAFDTTYVLTLTPNADGSDQPLWTNAVKPNLP</sequence>
<dbReference type="PROSITE" id="PS51164">
    <property type="entry name" value="CBM1_2"/>
    <property type="match status" value="1"/>
</dbReference>
<gene>
    <name evidence="13" type="ORF">NP233_g737</name>
</gene>
<evidence type="ECO:0000256" key="4">
    <source>
        <dbReference type="ARBA" id="ARBA00022729"/>
    </source>
</evidence>
<dbReference type="InterPro" id="IPR000254">
    <property type="entry name" value="CBD"/>
</dbReference>
<accession>A0AAD5W3C5</accession>
<dbReference type="EMBL" id="JANIEX010000022">
    <property type="protein sequence ID" value="KAJ3575976.1"/>
    <property type="molecule type" value="Genomic_DNA"/>
</dbReference>
<comment type="catalytic activity">
    <reaction evidence="1">
        <text>Endohydrolysis of (1-&gt;4)-beta-D-glucosidic linkages in cellulose, lichenin and cereal beta-D-glucans.</text>
        <dbReference type="EC" id="3.2.1.4"/>
    </reaction>
</comment>
<dbReference type="GO" id="GO:0030248">
    <property type="term" value="F:cellulose binding"/>
    <property type="evidence" value="ECO:0007669"/>
    <property type="project" value="InterPro"/>
</dbReference>
<keyword evidence="4 11" id="KW-0732">Signal</keyword>
<dbReference type="GO" id="GO:0008810">
    <property type="term" value="F:cellulase activity"/>
    <property type="evidence" value="ECO:0007669"/>
    <property type="project" value="UniProtKB-EC"/>
</dbReference>
<evidence type="ECO:0000313" key="13">
    <source>
        <dbReference type="EMBL" id="KAJ3575976.1"/>
    </source>
</evidence>
<evidence type="ECO:0000256" key="6">
    <source>
        <dbReference type="ARBA" id="ARBA00023001"/>
    </source>
</evidence>
<keyword evidence="9" id="KW-0624">Polysaccharide degradation</keyword>
<evidence type="ECO:0000256" key="10">
    <source>
        <dbReference type="RuleBase" id="RU361153"/>
    </source>
</evidence>
<dbReference type="Gene3D" id="3.20.20.80">
    <property type="entry name" value="Glycosidases"/>
    <property type="match status" value="1"/>
</dbReference>
<evidence type="ECO:0000256" key="9">
    <source>
        <dbReference type="ARBA" id="ARBA00023326"/>
    </source>
</evidence>
<keyword evidence="6" id="KW-0136">Cellulose degradation</keyword>
<comment type="caution">
    <text evidence="13">The sequence shown here is derived from an EMBL/GenBank/DDBJ whole genome shotgun (WGS) entry which is preliminary data.</text>
</comment>
<keyword evidence="8 10" id="KW-0326">Glycosidase</keyword>
<keyword evidence="14" id="KW-1185">Reference proteome</keyword>
<dbReference type="InterPro" id="IPR018087">
    <property type="entry name" value="Glyco_hydro_5_CS"/>
</dbReference>
<proteinExistence type="inferred from homology"/>
<dbReference type="SMART" id="SM00236">
    <property type="entry name" value="fCBD"/>
    <property type="match status" value="1"/>
</dbReference>
<name>A0AAD5W3C5_9AGAR</name>
<dbReference type="InterPro" id="IPR017853">
    <property type="entry name" value="GH"/>
</dbReference>
<evidence type="ECO:0000256" key="2">
    <source>
        <dbReference type="ARBA" id="ARBA00005641"/>
    </source>
</evidence>
<dbReference type="InterPro" id="IPR001547">
    <property type="entry name" value="Glyco_hydro_5"/>
</dbReference>
<dbReference type="EC" id="3.2.1.4" evidence="3"/>
<dbReference type="FunFam" id="3.20.20.80:FF:000124">
    <property type="entry name" value="Exported cellulase"/>
    <property type="match status" value="1"/>
</dbReference>